<protein>
    <submittedName>
        <fullName evidence="6">Uncharacterized protein LOC124813270 isoform X2</fullName>
    </submittedName>
</protein>
<dbReference type="InterPro" id="IPR001436">
    <property type="entry name" value="Alpha-crystallin/sHSP_animal"/>
</dbReference>
<dbReference type="GeneID" id="124813270"/>
<proteinExistence type="inferred from homology"/>
<evidence type="ECO:0000256" key="3">
    <source>
        <dbReference type="SAM" id="SignalP"/>
    </source>
</evidence>
<dbReference type="Pfam" id="PF00011">
    <property type="entry name" value="HSP20"/>
    <property type="match status" value="2"/>
</dbReference>
<dbReference type="PROSITE" id="PS01031">
    <property type="entry name" value="SHSP"/>
    <property type="match status" value="1"/>
</dbReference>
<evidence type="ECO:0000259" key="4">
    <source>
        <dbReference type="PROSITE" id="PS01031"/>
    </source>
</evidence>
<dbReference type="PANTHER" id="PTHR45640:SF26">
    <property type="entry name" value="RE23625P"/>
    <property type="match status" value="1"/>
</dbReference>
<organism evidence="5 6">
    <name type="scientific">Hydra vulgaris</name>
    <name type="common">Hydra</name>
    <name type="synonym">Hydra attenuata</name>
    <dbReference type="NCBI Taxonomy" id="6087"/>
    <lineage>
        <taxon>Eukaryota</taxon>
        <taxon>Metazoa</taxon>
        <taxon>Cnidaria</taxon>
        <taxon>Hydrozoa</taxon>
        <taxon>Hydroidolina</taxon>
        <taxon>Anthoathecata</taxon>
        <taxon>Aplanulata</taxon>
        <taxon>Hydridae</taxon>
        <taxon>Hydra</taxon>
    </lineage>
</organism>
<comment type="similarity">
    <text evidence="1 2">Belongs to the small heat shock protein (HSP20) family.</text>
</comment>
<dbReference type="SUPFAM" id="SSF49764">
    <property type="entry name" value="HSP20-like chaperones"/>
    <property type="match status" value="2"/>
</dbReference>
<evidence type="ECO:0000256" key="1">
    <source>
        <dbReference type="PROSITE-ProRule" id="PRU00285"/>
    </source>
</evidence>
<accession>A0ABM4CTZ7</accession>
<keyword evidence="5" id="KW-1185">Reference proteome</keyword>
<evidence type="ECO:0000313" key="5">
    <source>
        <dbReference type="Proteomes" id="UP001652625"/>
    </source>
</evidence>
<dbReference type="CDD" id="cd06526">
    <property type="entry name" value="metazoan_ACD"/>
    <property type="match status" value="2"/>
</dbReference>
<feature type="signal peptide" evidence="3">
    <location>
        <begin position="1"/>
        <end position="23"/>
    </location>
</feature>
<name>A0ABM4CTZ7_HYDVU</name>
<keyword evidence="3" id="KW-0732">Signal</keyword>
<reference evidence="6" key="1">
    <citation type="submission" date="2025-08" db="UniProtKB">
        <authorList>
            <consortium name="RefSeq"/>
        </authorList>
    </citation>
    <scope>IDENTIFICATION</scope>
</reference>
<gene>
    <name evidence="6" type="primary">LOC124813270</name>
</gene>
<dbReference type="InterPro" id="IPR002068">
    <property type="entry name" value="A-crystallin/Hsp20_dom"/>
</dbReference>
<evidence type="ECO:0000256" key="2">
    <source>
        <dbReference type="RuleBase" id="RU003616"/>
    </source>
</evidence>
<evidence type="ECO:0000313" key="6">
    <source>
        <dbReference type="RefSeq" id="XP_065665395.1"/>
    </source>
</evidence>
<dbReference type="PRINTS" id="PR00299">
    <property type="entry name" value="ACRYSTALLIN"/>
</dbReference>
<dbReference type="RefSeq" id="XP_065665395.1">
    <property type="nucleotide sequence ID" value="XM_065809323.1"/>
</dbReference>
<feature type="chain" id="PRO_5046059410" evidence="3">
    <location>
        <begin position="24"/>
        <end position="261"/>
    </location>
</feature>
<dbReference type="InterPro" id="IPR008978">
    <property type="entry name" value="HSP20-like_chaperone"/>
</dbReference>
<sequence length="261" mass="29184">MCYNHAFHLSVIAVLFTKTKVDAHGFNNNSGNGDMEAVDYDQGYSDNEDGTDRTFPPLRYFPLFNVGTNAVSKKKTPKEDGFVVNLDVKHYKPEEVTLKVEGQVLEVSGKHRNENENGFESSEFHRKYAIPNDVDATALTSNISQDGVLHIEAPKKLSATSGESTKETFKCTLDVQGFKPEEISIQVKGRDLVVHGETKTENSGEHGSSYHHKQFTKHVALPDDVDPSELSSRYTKDSKLTIEAPRKQLQAPLKLEIKMEE</sequence>
<dbReference type="PANTHER" id="PTHR45640">
    <property type="entry name" value="HEAT SHOCK PROTEIN HSP-12.2-RELATED"/>
    <property type="match status" value="1"/>
</dbReference>
<dbReference type="Gene3D" id="2.60.40.790">
    <property type="match status" value="2"/>
</dbReference>
<feature type="domain" description="SHSP" evidence="4">
    <location>
        <begin position="62"/>
        <end position="176"/>
    </location>
</feature>
<dbReference type="Proteomes" id="UP001652625">
    <property type="component" value="Chromosome 11"/>
</dbReference>